<dbReference type="AlphaFoldDB" id="A0A5B7KHF8"/>
<feature type="region of interest" description="Disordered" evidence="1">
    <location>
        <begin position="101"/>
        <end position="148"/>
    </location>
</feature>
<feature type="region of interest" description="Disordered" evidence="1">
    <location>
        <begin position="67"/>
        <end position="88"/>
    </location>
</feature>
<dbReference type="Proteomes" id="UP000324222">
    <property type="component" value="Unassembled WGS sequence"/>
</dbReference>
<evidence type="ECO:0000256" key="1">
    <source>
        <dbReference type="SAM" id="MobiDB-lite"/>
    </source>
</evidence>
<organism evidence="2 3">
    <name type="scientific">Portunus trituberculatus</name>
    <name type="common">Swimming crab</name>
    <name type="synonym">Neptunus trituberculatus</name>
    <dbReference type="NCBI Taxonomy" id="210409"/>
    <lineage>
        <taxon>Eukaryota</taxon>
        <taxon>Metazoa</taxon>
        <taxon>Ecdysozoa</taxon>
        <taxon>Arthropoda</taxon>
        <taxon>Crustacea</taxon>
        <taxon>Multicrustacea</taxon>
        <taxon>Malacostraca</taxon>
        <taxon>Eumalacostraca</taxon>
        <taxon>Eucarida</taxon>
        <taxon>Decapoda</taxon>
        <taxon>Pleocyemata</taxon>
        <taxon>Brachyura</taxon>
        <taxon>Eubrachyura</taxon>
        <taxon>Portunoidea</taxon>
        <taxon>Portunidae</taxon>
        <taxon>Portuninae</taxon>
        <taxon>Portunus</taxon>
    </lineage>
</organism>
<feature type="compositionally biased region" description="Basic and acidic residues" evidence="1">
    <location>
        <begin position="78"/>
        <end position="88"/>
    </location>
</feature>
<protein>
    <submittedName>
        <fullName evidence="2">Uncharacterized protein</fullName>
    </submittedName>
</protein>
<sequence>MLHWPLALLLSLPVRRQRQVLLPLALLGRVVLFIWPIVDVHLPPPSPKPLKGMTKLHRGSAESIEFAQPKQYKVSPGAHDRESSRDRSAMVAPVISVQPPVTHSVPDRASCDEDGLNMETSDDIFTAVPCGPTESRSEVQPDQSSEDR</sequence>
<comment type="caution">
    <text evidence="2">The sequence shown here is derived from an EMBL/GenBank/DDBJ whole genome shotgun (WGS) entry which is preliminary data.</text>
</comment>
<evidence type="ECO:0000313" key="2">
    <source>
        <dbReference type="EMBL" id="MPD06217.1"/>
    </source>
</evidence>
<accession>A0A5B7KHF8</accession>
<evidence type="ECO:0000313" key="3">
    <source>
        <dbReference type="Proteomes" id="UP000324222"/>
    </source>
</evidence>
<name>A0A5B7KHF8_PORTR</name>
<proteinExistence type="predicted"/>
<feature type="compositionally biased region" description="Acidic residues" evidence="1">
    <location>
        <begin position="112"/>
        <end position="122"/>
    </location>
</feature>
<keyword evidence="3" id="KW-1185">Reference proteome</keyword>
<reference evidence="2 3" key="1">
    <citation type="submission" date="2019-05" db="EMBL/GenBank/DDBJ databases">
        <title>Another draft genome of Portunus trituberculatus and its Hox gene families provides insights of decapod evolution.</title>
        <authorList>
            <person name="Jeong J.-H."/>
            <person name="Song I."/>
            <person name="Kim S."/>
            <person name="Choi T."/>
            <person name="Kim D."/>
            <person name="Ryu S."/>
            <person name="Kim W."/>
        </authorList>
    </citation>
    <scope>NUCLEOTIDE SEQUENCE [LARGE SCALE GENOMIC DNA]</scope>
    <source>
        <tissue evidence="2">Muscle</tissue>
    </source>
</reference>
<gene>
    <name evidence="2" type="ORF">E2C01_102014</name>
</gene>
<feature type="compositionally biased region" description="Basic and acidic residues" evidence="1">
    <location>
        <begin position="135"/>
        <end position="148"/>
    </location>
</feature>
<dbReference type="EMBL" id="VSRR010150003">
    <property type="protein sequence ID" value="MPD06217.1"/>
    <property type="molecule type" value="Genomic_DNA"/>
</dbReference>